<protein>
    <submittedName>
        <fullName evidence="1">Uncharacterized protein</fullName>
    </submittedName>
</protein>
<evidence type="ECO:0000313" key="2">
    <source>
        <dbReference type="Proteomes" id="UP001054945"/>
    </source>
</evidence>
<name>A0AAV4WYY7_CAEEX</name>
<gene>
    <name evidence="1" type="ORF">CEXT_692041</name>
</gene>
<evidence type="ECO:0000313" key="1">
    <source>
        <dbReference type="EMBL" id="GIY88032.1"/>
    </source>
</evidence>
<dbReference type="EMBL" id="BPLR01017014">
    <property type="protein sequence ID" value="GIY88032.1"/>
    <property type="molecule type" value="Genomic_DNA"/>
</dbReference>
<reference evidence="1 2" key="1">
    <citation type="submission" date="2021-06" db="EMBL/GenBank/DDBJ databases">
        <title>Caerostris extrusa draft genome.</title>
        <authorList>
            <person name="Kono N."/>
            <person name="Arakawa K."/>
        </authorList>
    </citation>
    <scope>NUCLEOTIDE SEQUENCE [LARGE SCALE GENOMIC DNA]</scope>
</reference>
<accession>A0AAV4WYY7</accession>
<dbReference type="Proteomes" id="UP001054945">
    <property type="component" value="Unassembled WGS sequence"/>
</dbReference>
<keyword evidence="2" id="KW-1185">Reference proteome</keyword>
<proteinExistence type="predicted"/>
<comment type="caution">
    <text evidence="1">The sequence shown here is derived from an EMBL/GenBank/DDBJ whole genome shotgun (WGS) entry which is preliminary data.</text>
</comment>
<organism evidence="1 2">
    <name type="scientific">Caerostris extrusa</name>
    <name type="common">Bark spider</name>
    <name type="synonym">Caerostris bankana</name>
    <dbReference type="NCBI Taxonomy" id="172846"/>
    <lineage>
        <taxon>Eukaryota</taxon>
        <taxon>Metazoa</taxon>
        <taxon>Ecdysozoa</taxon>
        <taxon>Arthropoda</taxon>
        <taxon>Chelicerata</taxon>
        <taxon>Arachnida</taxon>
        <taxon>Araneae</taxon>
        <taxon>Araneomorphae</taxon>
        <taxon>Entelegynae</taxon>
        <taxon>Araneoidea</taxon>
        <taxon>Araneidae</taxon>
        <taxon>Caerostris</taxon>
    </lineage>
</organism>
<sequence length="67" mass="7328">MDAQEAPTPNCRLLSPMSDGAGVCWVAYISSSHALAKHSEDKQLLKIIVKTIGFPKFRDVFSSCLCN</sequence>
<dbReference type="AlphaFoldDB" id="A0AAV4WYY7"/>